<keyword evidence="2" id="KW-0902">Two-component regulatory system</keyword>
<dbReference type="InterPro" id="IPR011006">
    <property type="entry name" value="CheY-like_superfamily"/>
</dbReference>
<dbReference type="PANTHER" id="PTHR48111">
    <property type="entry name" value="REGULATOR OF RPOS"/>
    <property type="match status" value="1"/>
</dbReference>
<accession>A0ABV9FGF4</accession>
<dbReference type="Pfam" id="PF00072">
    <property type="entry name" value="Response_reg"/>
    <property type="match status" value="1"/>
</dbReference>
<dbReference type="Pfam" id="PF03704">
    <property type="entry name" value="BTAD"/>
    <property type="match status" value="1"/>
</dbReference>
<dbReference type="SUPFAM" id="SSF48452">
    <property type="entry name" value="TPR-like"/>
    <property type="match status" value="1"/>
</dbReference>
<dbReference type="PROSITE" id="PS50110">
    <property type="entry name" value="RESPONSE_REGULATORY"/>
    <property type="match status" value="1"/>
</dbReference>
<evidence type="ECO:0000313" key="9">
    <source>
        <dbReference type="Proteomes" id="UP001596028"/>
    </source>
</evidence>
<keyword evidence="5" id="KW-0804">Transcription</keyword>
<organism evidence="8 9">
    <name type="scientific">Cohnella hongkongensis</name>
    <dbReference type="NCBI Taxonomy" id="178337"/>
    <lineage>
        <taxon>Bacteria</taxon>
        <taxon>Bacillati</taxon>
        <taxon>Bacillota</taxon>
        <taxon>Bacilli</taxon>
        <taxon>Bacillales</taxon>
        <taxon>Paenibacillaceae</taxon>
        <taxon>Cohnella</taxon>
    </lineage>
</organism>
<evidence type="ECO:0000259" key="7">
    <source>
        <dbReference type="PROSITE" id="PS50110"/>
    </source>
</evidence>
<evidence type="ECO:0000256" key="3">
    <source>
        <dbReference type="ARBA" id="ARBA00023015"/>
    </source>
</evidence>
<keyword evidence="1 6" id="KW-0597">Phosphoprotein</keyword>
<gene>
    <name evidence="8" type="ORF">ACFO3S_16400</name>
</gene>
<reference evidence="9" key="1">
    <citation type="journal article" date="2019" name="Int. J. Syst. Evol. Microbiol.">
        <title>The Global Catalogue of Microorganisms (GCM) 10K type strain sequencing project: providing services to taxonomists for standard genome sequencing and annotation.</title>
        <authorList>
            <consortium name="The Broad Institute Genomics Platform"/>
            <consortium name="The Broad Institute Genome Sequencing Center for Infectious Disease"/>
            <person name="Wu L."/>
            <person name="Ma J."/>
        </authorList>
    </citation>
    <scope>NUCLEOTIDE SEQUENCE [LARGE SCALE GENOMIC DNA]</scope>
    <source>
        <strain evidence="9">CCUG 49571</strain>
    </source>
</reference>
<evidence type="ECO:0000256" key="1">
    <source>
        <dbReference type="ARBA" id="ARBA00022553"/>
    </source>
</evidence>
<dbReference type="RefSeq" id="WP_378098394.1">
    <property type="nucleotide sequence ID" value="NZ_JBHSEP010000012.1"/>
</dbReference>
<dbReference type="SUPFAM" id="SSF52172">
    <property type="entry name" value="CheY-like"/>
    <property type="match status" value="1"/>
</dbReference>
<dbReference type="PANTHER" id="PTHR48111:SF69">
    <property type="entry name" value="RESPONSE REGULATOR RECEIVER"/>
    <property type="match status" value="1"/>
</dbReference>
<dbReference type="SMART" id="SM00448">
    <property type="entry name" value="REC"/>
    <property type="match status" value="1"/>
</dbReference>
<evidence type="ECO:0000256" key="5">
    <source>
        <dbReference type="ARBA" id="ARBA00023163"/>
    </source>
</evidence>
<dbReference type="Gene3D" id="1.10.10.10">
    <property type="entry name" value="Winged helix-like DNA-binding domain superfamily/Winged helix DNA-binding domain"/>
    <property type="match status" value="1"/>
</dbReference>
<feature type="modified residue" description="4-aspartylphosphate" evidence="6">
    <location>
        <position position="55"/>
    </location>
</feature>
<dbReference type="InterPro" id="IPR011990">
    <property type="entry name" value="TPR-like_helical_dom_sf"/>
</dbReference>
<dbReference type="Gene3D" id="3.40.50.2300">
    <property type="match status" value="1"/>
</dbReference>
<dbReference type="InterPro" id="IPR005158">
    <property type="entry name" value="BTAD"/>
</dbReference>
<dbReference type="Proteomes" id="UP001596028">
    <property type="component" value="Unassembled WGS sequence"/>
</dbReference>
<keyword evidence="3" id="KW-0805">Transcription regulation</keyword>
<evidence type="ECO:0000256" key="2">
    <source>
        <dbReference type="ARBA" id="ARBA00023012"/>
    </source>
</evidence>
<keyword evidence="9" id="KW-1185">Reference proteome</keyword>
<dbReference type="SMART" id="SM01043">
    <property type="entry name" value="BTAD"/>
    <property type="match status" value="1"/>
</dbReference>
<evidence type="ECO:0000256" key="6">
    <source>
        <dbReference type="PROSITE-ProRule" id="PRU00169"/>
    </source>
</evidence>
<dbReference type="InterPro" id="IPR036388">
    <property type="entry name" value="WH-like_DNA-bd_sf"/>
</dbReference>
<dbReference type="InterPro" id="IPR001789">
    <property type="entry name" value="Sig_transdc_resp-reg_receiver"/>
</dbReference>
<dbReference type="InterPro" id="IPR039420">
    <property type="entry name" value="WalR-like"/>
</dbReference>
<dbReference type="EMBL" id="JBHSEP010000012">
    <property type="protein sequence ID" value="MFC4599836.1"/>
    <property type="molecule type" value="Genomic_DNA"/>
</dbReference>
<keyword evidence="4" id="KW-0238">DNA-binding</keyword>
<comment type="caution">
    <text evidence="8">The sequence shown here is derived from an EMBL/GenBank/DDBJ whole genome shotgun (WGS) entry which is preliminary data.</text>
</comment>
<protein>
    <submittedName>
        <fullName evidence="8">Response regulator</fullName>
    </submittedName>
</protein>
<feature type="domain" description="Response regulatory" evidence="7">
    <location>
        <begin position="4"/>
        <end position="118"/>
    </location>
</feature>
<name>A0ABV9FGF4_9BACL</name>
<proteinExistence type="predicted"/>
<sequence>MKLNAIIVDDDRPAIEELEDALASAGLAGRVESYTRAAAAIQAMKESRPDIVLLDIQMPGLSGLEAARELRQTASGCAVVFVTAHAEHAVEAFGLAAFDYLLKPVDPERLRQTLERIWERKQPKTEPGAERTDIRLFGSLRVAGPSGQVKWRTFKSSELFAYLYLNREVSQDRIIDDLFLDGRTDNTKAYLHTSMYQLRKSLAAAGLSEQLKISFDKQSYRLESINLNSDIEHFEQIADSSSPGKEALFKAVNLYGGGLLEGMNSLWLAERRERSRRQFIAMAARLVELLQSERGWRQALEIVLRLHLHDPLNDSLALHVARLYVELGQRRLADEYIQRYLKRYYDELGTESLGVAEEYRRLLE</sequence>
<evidence type="ECO:0000256" key="4">
    <source>
        <dbReference type="ARBA" id="ARBA00023125"/>
    </source>
</evidence>
<dbReference type="Gene3D" id="1.25.40.10">
    <property type="entry name" value="Tetratricopeptide repeat domain"/>
    <property type="match status" value="1"/>
</dbReference>
<evidence type="ECO:0000313" key="8">
    <source>
        <dbReference type="EMBL" id="MFC4599836.1"/>
    </source>
</evidence>